<dbReference type="Proteomes" id="UP000187735">
    <property type="component" value="Chromosome"/>
</dbReference>
<proteinExistence type="predicted"/>
<protein>
    <submittedName>
        <fullName evidence="3">Uncharacterized protein</fullName>
    </submittedName>
</protein>
<keyword evidence="2" id="KW-0812">Transmembrane</keyword>
<feature type="compositionally biased region" description="Basic and acidic residues" evidence="1">
    <location>
        <begin position="17"/>
        <end position="32"/>
    </location>
</feature>
<evidence type="ECO:0000313" key="3">
    <source>
        <dbReference type="EMBL" id="APZ93949.1"/>
    </source>
</evidence>
<evidence type="ECO:0000256" key="1">
    <source>
        <dbReference type="SAM" id="MobiDB-lite"/>
    </source>
</evidence>
<feature type="region of interest" description="Disordered" evidence="1">
    <location>
        <begin position="260"/>
        <end position="333"/>
    </location>
</feature>
<dbReference type="RefSeq" id="WP_145944236.1">
    <property type="nucleotide sequence ID" value="NZ_CP017641.1"/>
</dbReference>
<feature type="compositionally biased region" description="Acidic residues" evidence="1">
    <location>
        <begin position="269"/>
        <end position="292"/>
    </location>
</feature>
<feature type="transmembrane region" description="Helical" evidence="2">
    <location>
        <begin position="212"/>
        <end position="234"/>
    </location>
</feature>
<name>A0A1P8WIQ8_9PLAN</name>
<reference evidence="3 4" key="1">
    <citation type="journal article" date="2016" name="Front. Microbiol.">
        <title>Fuerstia marisgermanicae gen. nov., sp. nov., an Unusual Member of the Phylum Planctomycetes from the German Wadden Sea.</title>
        <authorList>
            <person name="Kohn T."/>
            <person name="Heuer A."/>
            <person name="Jogler M."/>
            <person name="Vollmers J."/>
            <person name="Boedeker C."/>
            <person name="Bunk B."/>
            <person name="Rast P."/>
            <person name="Borchert D."/>
            <person name="Glockner I."/>
            <person name="Freese H.M."/>
            <person name="Klenk H.P."/>
            <person name="Overmann J."/>
            <person name="Kaster A.K."/>
            <person name="Rohde M."/>
            <person name="Wiegand S."/>
            <person name="Jogler C."/>
        </authorList>
    </citation>
    <scope>NUCLEOTIDE SEQUENCE [LARGE SCALE GENOMIC DNA]</scope>
    <source>
        <strain evidence="3 4">NH11</strain>
    </source>
</reference>
<evidence type="ECO:0000256" key="2">
    <source>
        <dbReference type="SAM" id="Phobius"/>
    </source>
</evidence>
<dbReference type="AlphaFoldDB" id="A0A1P8WIQ8"/>
<keyword evidence="2" id="KW-1133">Transmembrane helix</keyword>
<feature type="region of interest" description="Disordered" evidence="1">
    <location>
        <begin position="85"/>
        <end position="144"/>
    </location>
</feature>
<feature type="compositionally biased region" description="Low complexity" evidence="1">
    <location>
        <begin position="311"/>
        <end position="331"/>
    </location>
</feature>
<feature type="region of interest" description="Disordered" evidence="1">
    <location>
        <begin position="1"/>
        <end position="65"/>
    </location>
</feature>
<dbReference type="EMBL" id="CP017641">
    <property type="protein sequence ID" value="APZ93949.1"/>
    <property type="molecule type" value="Genomic_DNA"/>
</dbReference>
<keyword evidence="2" id="KW-0472">Membrane</keyword>
<keyword evidence="4" id="KW-1185">Reference proteome</keyword>
<accession>A0A1P8WIQ8</accession>
<feature type="compositionally biased region" description="Basic and acidic residues" evidence="1">
    <location>
        <begin position="122"/>
        <end position="131"/>
    </location>
</feature>
<sequence>MIQSRTQDVDMLFAQEPVKDRSSRHTSSHREGANTGGGLNRLTPKTGLSAEKRRRRLERIRSNIVAERAEQAVVQLTVTELAASAKTNHSSASDKPAGKTDATTAPRFSEADFKPAYLESSRSSKDRDAKRRASRKTSAARHAPAAVATDFAAFEVSTKTERKKTASGDGRVVASKSLTSAAVGDFQVIDPPPPEPETYREWFKRVVANHRWTTWFTTFYVHWLLFLLMAAIVVHGPENAVSLLIDATFAETVETEVATFEVVSPEPELQPEAEPESMPEEEPDVTEMEEEKLELNPDLVSEVATDPPPESSSSASSSNDSAAKQSAAASAFGDYNPAPPSAVSEGSFSVWTEPSTPKAGEPYRIIIQVRLPKNIQRYDLSDLQGVVVGSDGYRKPIPGSMQGALPINNGYARFVVPIVSADATVRDTVFIRSRTLKETQKLVLQF</sequence>
<evidence type="ECO:0000313" key="4">
    <source>
        <dbReference type="Proteomes" id="UP000187735"/>
    </source>
</evidence>
<organism evidence="3 4">
    <name type="scientific">Fuerstiella marisgermanici</name>
    <dbReference type="NCBI Taxonomy" id="1891926"/>
    <lineage>
        <taxon>Bacteria</taxon>
        <taxon>Pseudomonadati</taxon>
        <taxon>Planctomycetota</taxon>
        <taxon>Planctomycetia</taxon>
        <taxon>Planctomycetales</taxon>
        <taxon>Planctomycetaceae</taxon>
        <taxon>Fuerstiella</taxon>
    </lineage>
</organism>
<gene>
    <name evidence="3" type="ORF">Fuma_03567</name>
</gene>
<dbReference type="KEGG" id="fmr:Fuma_03567"/>